<gene>
    <name evidence="13" type="ORF">PHET_03767</name>
</gene>
<feature type="transmembrane region" description="Helical" evidence="12">
    <location>
        <begin position="204"/>
        <end position="222"/>
    </location>
</feature>
<accession>A0A8J4T044</accession>
<dbReference type="Proteomes" id="UP000748531">
    <property type="component" value="Unassembled WGS sequence"/>
</dbReference>
<feature type="transmembrane region" description="Helical" evidence="12">
    <location>
        <begin position="338"/>
        <end position="363"/>
    </location>
</feature>
<feature type="transmembrane region" description="Helical" evidence="12">
    <location>
        <begin position="398"/>
        <end position="425"/>
    </location>
</feature>
<sequence length="619" mass="68042">MDFSFHWSDYAIFVFWLAIYSLIGIYHRFRGRIILLVGRLFRTNQTEVDEEKENAETIFLGNRQLSLFPVFSSVMASFLSAVSLLGTAAEAYLSGMQFCVMIVAYLIAFPVASEVYMPVFYKLRLASAHEYLEYRFGKCVRWIASLIFCLQMWVYISLALYAPSLAFSQVIGLPIWLSLISTGLVTTFYTALGGIRAVVWTDVFQLLILTTGMCMIVTFGVIKAGGPQRVWTIALENKRLQSFSFSPDPLLRHSVWSLAIGGAGMVLSIFGANQTLIQRYLSCRNLQTARRAILLNIPTNAIFLLVQLTAGLVTFAYFEGCDLVKSGLIKKSDQILPYVVMVLFNGIPVVRGLFLSIIFAAALSTVSSGVNSLANVVLEDIIRPFHLFFRQKDLSGKYMTIMAFVLSALIGLSTIGLAFLIPFLGPRILQFSFTLFGAIGGPILAVFTLGMIVPCVNNKGGIAGLLASIIVGLWLSIGAILNPSSSTALPLSNISCAIGNASKSVTTPVSQLSWSIYSISYLYYTPICVLVALIVSIPVSAIFGFNTTFPVPSCLLAWQARAAYRYLPACFPAQWKESSTTFSVKRIHQIIPVGCVSHDALSSSNILHGFTMDKRRSDV</sequence>
<dbReference type="GO" id="GO:0005886">
    <property type="term" value="C:plasma membrane"/>
    <property type="evidence" value="ECO:0007669"/>
    <property type="project" value="UniProtKB-SubCell"/>
</dbReference>
<evidence type="ECO:0000256" key="11">
    <source>
        <dbReference type="RuleBase" id="RU362091"/>
    </source>
</evidence>
<keyword evidence="14" id="KW-1185">Reference proteome</keyword>
<dbReference type="InterPro" id="IPR051163">
    <property type="entry name" value="Sodium:Solute_Symporter_SSF"/>
</dbReference>
<dbReference type="CDD" id="cd11492">
    <property type="entry name" value="SLC5sbd_NIS-SMVT"/>
    <property type="match status" value="1"/>
</dbReference>
<dbReference type="PANTHER" id="PTHR42985">
    <property type="entry name" value="SODIUM-COUPLED MONOCARBOXYLATE TRANSPORTER"/>
    <property type="match status" value="1"/>
</dbReference>
<keyword evidence="5 12" id="KW-0812">Transmembrane</keyword>
<evidence type="ECO:0000256" key="3">
    <source>
        <dbReference type="ARBA" id="ARBA00022448"/>
    </source>
</evidence>
<keyword evidence="3" id="KW-0813">Transport</keyword>
<evidence type="ECO:0000256" key="4">
    <source>
        <dbReference type="ARBA" id="ARBA00022475"/>
    </source>
</evidence>
<keyword evidence="10" id="KW-0739">Sodium transport</keyword>
<keyword evidence="9 12" id="KW-0472">Membrane</keyword>
<feature type="transmembrane region" description="Helical" evidence="12">
    <location>
        <begin position="12"/>
        <end position="29"/>
    </location>
</feature>
<evidence type="ECO:0000256" key="5">
    <source>
        <dbReference type="ARBA" id="ARBA00022692"/>
    </source>
</evidence>
<feature type="transmembrane region" description="Helical" evidence="12">
    <location>
        <begin position="173"/>
        <end position="192"/>
    </location>
</feature>
<keyword evidence="7" id="KW-0915">Sodium</keyword>
<evidence type="ECO:0000256" key="9">
    <source>
        <dbReference type="ARBA" id="ARBA00023136"/>
    </source>
</evidence>
<evidence type="ECO:0000256" key="10">
    <source>
        <dbReference type="ARBA" id="ARBA00023201"/>
    </source>
</evidence>
<proteinExistence type="inferred from homology"/>
<comment type="similarity">
    <text evidence="2 11">Belongs to the sodium:solute symporter (SSF) (TC 2.A.21) family.</text>
</comment>
<dbReference type="GO" id="GO:0015293">
    <property type="term" value="F:symporter activity"/>
    <property type="evidence" value="ECO:0007669"/>
    <property type="project" value="TreeGrafter"/>
</dbReference>
<dbReference type="Gene3D" id="1.20.1730.10">
    <property type="entry name" value="Sodium/glucose cotransporter"/>
    <property type="match status" value="1"/>
</dbReference>
<reference evidence="13" key="1">
    <citation type="submission" date="2019-05" db="EMBL/GenBank/DDBJ databases">
        <title>Annotation for the trematode Paragonimus heterotremus.</title>
        <authorList>
            <person name="Choi Y.-J."/>
        </authorList>
    </citation>
    <scope>NUCLEOTIDE SEQUENCE</scope>
    <source>
        <strain evidence="13">LC</strain>
    </source>
</reference>
<dbReference type="InterPro" id="IPR001734">
    <property type="entry name" value="Na/solute_symporter"/>
</dbReference>
<feature type="transmembrane region" description="Helical" evidence="12">
    <location>
        <begin position="293"/>
        <end position="318"/>
    </location>
</feature>
<evidence type="ECO:0000256" key="1">
    <source>
        <dbReference type="ARBA" id="ARBA00004651"/>
    </source>
</evidence>
<keyword evidence="8" id="KW-0406">Ion transport</keyword>
<name>A0A8J4T044_9TREM</name>
<dbReference type="Pfam" id="PF00474">
    <property type="entry name" value="SSF"/>
    <property type="match status" value="1"/>
</dbReference>
<dbReference type="InterPro" id="IPR038377">
    <property type="entry name" value="Na/Glc_symporter_sf"/>
</dbReference>
<dbReference type="OrthoDB" id="6132759at2759"/>
<dbReference type="PROSITE" id="PS50283">
    <property type="entry name" value="NA_SOLUT_SYMP_3"/>
    <property type="match status" value="1"/>
</dbReference>
<dbReference type="GO" id="GO:0006814">
    <property type="term" value="P:sodium ion transport"/>
    <property type="evidence" value="ECO:0007669"/>
    <property type="project" value="UniProtKB-KW"/>
</dbReference>
<feature type="transmembrane region" description="Helical" evidence="12">
    <location>
        <begin position="67"/>
        <end position="89"/>
    </location>
</feature>
<dbReference type="PANTHER" id="PTHR42985:SF2">
    <property type="entry name" value="SODIUM-DEPENDENT MULTIVITAMIN TRANSPORTER"/>
    <property type="match status" value="1"/>
</dbReference>
<evidence type="ECO:0000256" key="8">
    <source>
        <dbReference type="ARBA" id="ARBA00023065"/>
    </source>
</evidence>
<feature type="transmembrane region" description="Helical" evidence="12">
    <location>
        <begin position="431"/>
        <end position="453"/>
    </location>
</feature>
<comment type="subcellular location">
    <subcellularLocation>
        <location evidence="1">Cell membrane</location>
        <topology evidence="1">Multi-pass membrane protein</topology>
    </subcellularLocation>
</comment>
<dbReference type="AlphaFoldDB" id="A0A8J4T044"/>
<feature type="transmembrane region" description="Helical" evidence="12">
    <location>
        <begin position="521"/>
        <end position="545"/>
    </location>
</feature>
<dbReference type="NCBIfam" id="TIGR00813">
    <property type="entry name" value="sss"/>
    <property type="match status" value="1"/>
</dbReference>
<evidence type="ECO:0000313" key="14">
    <source>
        <dbReference type="Proteomes" id="UP000748531"/>
    </source>
</evidence>
<feature type="transmembrane region" description="Helical" evidence="12">
    <location>
        <begin position="254"/>
        <end position="272"/>
    </location>
</feature>
<feature type="transmembrane region" description="Helical" evidence="12">
    <location>
        <begin position="142"/>
        <end position="161"/>
    </location>
</feature>
<evidence type="ECO:0000256" key="6">
    <source>
        <dbReference type="ARBA" id="ARBA00022989"/>
    </source>
</evidence>
<keyword evidence="6 12" id="KW-1133">Transmembrane helix</keyword>
<feature type="transmembrane region" description="Helical" evidence="12">
    <location>
        <begin position="460"/>
        <end position="481"/>
    </location>
</feature>
<comment type="caution">
    <text evidence="13">The sequence shown here is derived from an EMBL/GenBank/DDBJ whole genome shotgun (WGS) entry which is preliminary data.</text>
</comment>
<feature type="transmembrane region" description="Helical" evidence="12">
    <location>
        <begin position="95"/>
        <end position="121"/>
    </location>
</feature>
<protein>
    <submittedName>
        <fullName evidence="13">Sodium-coupled monocarboxylate transporter</fullName>
    </submittedName>
</protein>
<dbReference type="EMBL" id="LUCH01001606">
    <property type="protein sequence ID" value="KAF5402776.1"/>
    <property type="molecule type" value="Genomic_DNA"/>
</dbReference>
<evidence type="ECO:0000256" key="12">
    <source>
        <dbReference type="SAM" id="Phobius"/>
    </source>
</evidence>
<evidence type="ECO:0000256" key="7">
    <source>
        <dbReference type="ARBA" id="ARBA00023053"/>
    </source>
</evidence>
<keyword evidence="4" id="KW-1003">Cell membrane</keyword>
<evidence type="ECO:0000256" key="2">
    <source>
        <dbReference type="ARBA" id="ARBA00006434"/>
    </source>
</evidence>
<organism evidence="13 14">
    <name type="scientific">Paragonimus heterotremus</name>
    <dbReference type="NCBI Taxonomy" id="100268"/>
    <lineage>
        <taxon>Eukaryota</taxon>
        <taxon>Metazoa</taxon>
        <taxon>Spiralia</taxon>
        <taxon>Lophotrochozoa</taxon>
        <taxon>Platyhelminthes</taxon>
        <taxon>Trematoda</taxon>
        <taxon>Digenea</taxon>
        <taxon>Plagiorchiida</taxon>
        <taxon>Troglotremata</taxon>
        <taxon>Troglotrematidae</taxon>
        <taxon>Paragonimus</taxon>
    </lineage>
</organism>
<evidence type="ECO:0000313" key="13">
    <source>
        <dbReference type="EMBL" id="KAF5402776.1"/>
    </source>
</evidence>